<organism evidence="2 3">
    <name type="scientific">Gallaecimonas pentaromativorans</name>
    <dbReference type="NCBI Taxonomy" id="584787"/>
    <lineage>
        <taxon>Bacteria</taxon>
        <taxon>Pseudomonadati</taxon>
        <taxon>Pseudomonadota</taxon>
        <taxon>Gammaproteobacteria</taxon>
        <taxon>Enterobacterales</taxon>
        <taxon>Gallaecimonadaceae</taxon>
        <taxon>Gallaecimonas</taxon>
    </lineage>
</organism>
<keyword evidence="1" id="KW-0732">Signal</keyword>
<dbReference type="PROSITE" id="PS51257">
    <property type="entry name" value="PROKAR_LIPOPROTEIN"/>
    <property type="match status" value="1"/>
</dbReference>
<sequence length="151" mass="16417">MLPFSRALFSFAFGASLVAGCQANTAEQGGYDMEATSTLNAKVGDSTFIYQQFDPEFDFPCPVVSLQKAGKTLVSKELCVYQARDNSPFDLRNDVSYNAISDAAINGNTLSYTLDISLRRADAFLQKCTLTFTADSLSEPNCVLEDLPPAK</sequence>
<keyword evidence="3" id="KW-1185">Reference proteome</keyword>
<evidence type="ECO:0000256" key="1">
    <source>
        <dbReference type="SAM" id="SignalP"/>
    </source>
</evidence>
<feature type="chain" id="PRO_5018036494" description="Lipoprotein" evidence="1">
    <location>
        <begin position="20"/>
        <end position="151"/>
    </location>
</feature>
<evidence type="ECO:0000313" key="2">
    <source>
        <dbReference type="EMBL" id="ROQ18861.1"/>
    </source>
</evidence>
<comment type="caution">
    <text evidence="2">The sequence shown here is derived from an EMBL/GenBank/DDBJ whole genome shotgun (WGS) entry which is preliminary data.</text>
</comment>
<dbReference type="STRING" id="584787.GCA_001247655_01308"/>
<evidence type="ECO:0000313" key="3">
    <source>
        <dbReference type="Proteomes" id="UP000268033"/>
    </source>
</evidence>
<accession>A0A3N1NTU0</accession>
<dbReference type="Proteomes" id="UP000268033">
    <property type="component" value="Unassembled WGS sequence"/>
</dbReference>
<dbReference type="EMBL" id="RJUL01000014">
    <property type="protein sequence ID" value="ROQ18861.1"/>
    <property type="molecule type" value="Genomic_DNA"/>
</dbReference>
<gene>
    <name evidence="2" type="ORF">EDC28_11414</name>
</gene>
<evidence type="ECO:0008006" key="4">
    <source>
        <dbReference type="Google" id="ProtNLM"/>
    </source>
</evidence>
<feature type="signal peptide" evidence="1">
    <location>
        <begin position="1"/>
        <end position="19"/>
    </location>
</feature>
<reference evidence="2 3" key="1">
    <citation type="submission" date="2018-11" db="EMBL/GenBank/DDBJ databases">
        <title>Genomic Encyclopedia of Type Strains, Phase IV (KMG-IV): sequencing the most valuable type-strain genomes for metagenomic binning, comparative biology and taxonomic classification.</title>
        <authorList>
            <person name="Goeker M."/>
        </authorList>
    </citation>
    <scope>NUCLEOTIDE SEQUENCE [LARGE SCALE GENOMIC DNA]</scope>
    <source>
        <strain evidence="2 3">DSM 21945</strain>
    </source>
</reference>
<dbReference type="RefSeq" id="WP_123422680.1">
    <property type="nucleotide sequence ID" value="NZ_RJUL01000014.1"/>
</dbReference>
<name>A0A3N1NTU0_9GAMM</name>
<proteinExistence type="predicted"/>
<dbReference type="AlphaFoldDB" id="A0A3N1NTU0"/>
<protein>
    <recommendedName>
        <fullName evidence="4">Lipoprotein</fullName>
    </recommendedName>
</protein>